<dbReference type="Proteomes" id="UP001342314">
    <property type="component" value="Unassembled WGS sequence"/>
</dbReference>
<gene>
    <name evidence="1" type="ORF">Rhopal_003191-T1</name>
</gene>
<evidence type="ECO:0008006" key="3">
    <source>
        <dbReference type="Google" id="ProtNLM"/>
    </source>
</evidence>
<keyword evidence="2" id="KW-1185">Reference proteome</keyword>
<dbReference type="EMBL" id="BQKY01000006">
    <property type="protein sequence ID" value="GJN90192.1"/>
    <property type="molecule type" value="Genomic_DNA"/>
</dbReference>
<evidence type="ECO:0000313" key="1">
    <source>
        <dbReference type="EMBL" id="GJN90192.1"/>
    </source>
</evidence>
<organism evidence="1 2">
    <name type="scientific">Rhodotorula paludigena</name>
    <dbReference type="NCBI Taxonomy" id="86838"/>
    <lineage>
        <taxon>Eukaryota</taxon>
        <taxon>Fungi</taxon>
        <taxon>Dikarya</taxon>
        <taxon>Basidiomycota</taxon>
        <taxon>Pucciniomycotina</taxon>
        <taxon>Microbotryomycetes</taxon>
        <taxon>Sporidiobolales</taxon>
        <taxon>Sporidiobolaceae</taxon>
        <taxon>Rhodotorula</taxon>
    </lineage>
</organism>
<proteinExistence type="predicted"/>
<protein>
    <recommendedName>
        <fullName evidence="3">Alternative oxidase</fullName>
    </recommendedName>
</protein>
<comment type="caution">
    <text evidence="1">The sequence shown here is derived from an EMBL/GenBank/DDBJ whole genome shotgun (WGS) entry which is preliminary data.</text>
</comment>
<reference evidence="1 2" key="1">
    <citation type="submission" date="2021-12" db="EMBL/GenBank/DDBJ databases">
        <title>High titer production of polyol ester of fatty acids by Rhodotorula paludigena BS15 towards product separation-free biomass refinery.</title>
        <authorList>
            <person name="Mano J."/>
            <person name="Ono H."/>
            <person name="Tanaka T."/>
            <person name="Naito K."/>
            <person name="Sushida H."/>
            <person name="Ike M."/>
            <person name="Tokuyasu K."/>
            <person name="Kitaoka M."/>
        </authorList>
    </citation>
    <scope>NUCLEOTIDE SEQUENCE [LARGE SCALE GENOMIC DNA]</scope>
    <source>
        <strain evidence="1 2">BS15</strain>
    </source>
</reference>
<name>A0AAV5GLE7_9BASI</name>
<accession>A0AAV5GLE7</accession>
<dbReference type="AlphaFoldDB" id="A0AAV5GLE7"/>
<sequence length="263" mass="30535">MPDRHANETPADRYRRFKDHRGVLYRAVGGPHDKLFTEAWFGALSEARQVLAVTWARALNALEERDPWAQARDLYRAADRDIPYELAGSDDHYKARHAMLEDVQRVFFFEKFATRYRGDFFARKLEHSHVPQAVRLIGQEWQLLPPIAQVLLVAWSSQASYLHSRLFDYAHGVDCTTLPKVIRPTLAMREGWALQMLHHLPDNVLKAVEAIQAKDVEPDYEHLRMWEEEHTAPSLEMESLGRRAQVHYGMRYARGGARSASRY</sequence>
<evidence type="ECO:0000313" key="2">
    <source>
        <dbReference type="Proteomes" id="UP001342314"/>
    </source>
</evidence>